<feature type="transmembrane region" description="Helical" evidence="6">
    <location>
        <begin position="183"/>
        <end position="202"/>
    </location>
</feature>
<dbReference type="Pfam" id="PF00209">
    <property type="entry name" value="SNF"/>
    <property type="match status" value="2"/>
</dbReference>
<keyword evidence="2" id="KW-0813">Transport</keyword>
<protein>
    <submittedName>
        <fullName evidence="7">Sodium-dependent transporter</fullName>
    </submittedName>
</protein>
<evidence type="ECO:0000256" key="3">
    <source>
        <dbReference type="ARBA" id="ARBA00022692"/>
    </source>
</evidence>
<evidence type="ECO:0000256" key="5">
    <source>
        <dbReference type="ARBA" id="ARBA00023136"/>
    </source>
</evidence>
<dbReference type="EMBL" id="JAMQJZ010000007">
    <property type="protein sequence ID" value="MDC3420801.1"/>
    <property type="molecule type" value="Genomic_DNA"/>
</dbReference>
<dbReference type="PRINTS" id="PR00176">
    <property type="entry name" value="NANEUSMPORT"/>
</dbReference>
<feature type="transmembrane region" description="Helical" evidence="6">
    <location>
        <begin position="222"/>
        <end position="246"/>
    </location>
</feature>
<keyword evidence="4 6" id="KW-1133">Transmembrane helix</keyword>
<dbReference type="InterPro" id="IPR047218">
    <property type="entry name" value="YocR/YhdH-like"/>
</dbReference>
<dbReference type="NCBIfam" id="NF037979">
    <property type="entry name" value="Na_transp"/>
    <property type="match status" value="1"/>
</dbReference>
<organism evidence="7 8">
    <name type="scientific">Aquibacillus koreensis</name>
    <dbReference type="NCBI Taxonomy" id="279446"/>
    <lineage>
        <taxon>Bacteria</taxon>
        <taxon>Bacillati</taxon>
        <taxon>Bacillota</taxon>
        <taxon>Bacilli</taxon>
        <taxon>Bacillales</taxon>
        <taxon>Bacillaceae</taxon>
        <taxon>Aquibacillus</taxon>
    </lineage>
</organism>
<evidence type="ECO:0000313" key="7">
    <source>
        <dbReference type="EMBL" id="MDC3420801.1"/>
    </source>
</evidence>
<feature type="transmembrane region" description="Helical" evidence="6">
    <location>
        <begin position="21"/>
        <end position="39"/>
    </location>
</feature>
<dbReference type="SUPFAM" id="SSF161070">
    <property type="entry name" value="SNF-like"/>
    <property type="match status" value="1"/>
</dbReference>
<dbReference type="AlphaFoldDB" id="A0A9X3WMA0"/>
<dbReference type="RefSeq" id="WP_259872421.1">
    <property type="nucleotide sequence ID" value="NZ_JAMQJZ010000007.1"/>
</dbReference>
<reference evidence="7" key="1">
    <citation type="submission" date="2022-06" db="EMBL/GenBank/DDBJ databases">
        <title>Aquibacillus sp. a new bacterium isolated from soil saline samples.</title>
        <authorList>
            <person name="Galisteo C."/>
            <person name="De La Haba R."/>
            <person name="Sanchez-Porro C."/>
            <person name="Ventosa A."/>
        </authorList>
    </citation>
    <scope>NUCLEOTIDE SEQUENCE</scope>
    <source>
        <strain evidence="7">JCM 12387</strain>
    </source>
</reference>
<dbReference type="GO" id="GO:0016020">
    <property type="term" value="C:membrane"/>
    <property type="evidence" value="ECO:0007669"/>
    <property type="project" value="UniProtKB-SubCell"/>
</dbReference>
<dbReference type="CDD" id="cd10336">
    <property type="entry name" value="SLC6sbd_Tyt1-Like"/>
    <property type="match status" value="1"/>
</dbReference>
<comment type="subcellular location">
    <subcellularLocation>
        <location evidence="1">Membrane</location>
        <topology evidence="1">Multi-pass membrane protein</topology>
    </subcellularLocation>
</comment>
<evidence type="ECO:0000256" key="6">
    <source>
        <dbReference type="SAM" id="Phobius"/>
    </source>
</evidence>
<keyword evidence="3 6" id="KW-0812">Transmembrane</keyword>
<feature type="transmembrane region" description="Helical" evidence="6">
    <location>
        <begin position="431"/>
        <end position="451"/>
    </location>
</feature>
<keyword evidence="8" id="KW-1185">Reference proteome</keyword>
<feature type="transmembrane region" description="Helical" evidence="6">
    <location>
        <begin position="389"/>
        <end position="411"/>
    </location>
</feature>
<evidence type="ECO:0000256" key="2">
    <source>
        <dbReference type="ARBA" id="ARBA00022448"/>
    </source>
</evidence>
<evidence type="ECO:0000313" key="8">
    <source>
        <dbReference type="Proteomes" id="UP001145072"/>
    </source>
</evidence>
<keyword evidence="5 6" id="KW-0472">Membrane</keyword>
<proteinExistence type="predicted"/>
<feature type="transmembrane region" description="Helical" evidence="6">
    <location>
        <begin position="51"/>
        <end position="72"/>
    </location>
</feature>
<evidence type="ECO:0000256" key="1">
    <source>
        <dbReference type="ARBA" id="ARBA00004141"/>
    </source>
</evidence>
<dbReference type="PANTHER" id="PTHR42948:SF1">
    <property type="entry name" value="TRANSPORTER"/>
    <property type="match status" value="1"/>
</dbReference>
<dbReference type="PANTHER" id="PTHR42948">
    <property type="entry name" value="TRANSPORTER"/>
    <property type="match status" value="1"/>
</dbReference>
<sequence length="454" mass="49300">MRKVKGVIVLQRENWASRLGFMLAAMGSAVGLGNIWRFSYVAGENGGGAFLIIYLLSVLIIGVPLLLTEVSIGRKAQSDVVGSYQKLAPKKPWYMVGFLGIGGAFLILGFYSVVAGWAFYYLWNYLTGQLFVEPEGGYGAAFGQFTSTTYEPLFWHGLFMVITMVIVLIGIKKGIELANKIFMPILAILLLVLAGYSVTLDGAMEGLAFLFKPDWSVLSDPFVYIAALGQAFFSLSLGVGTMMTYGSYLSKEHKLPGATVGIGLMDTLFAVISGIVIFPAVFAFGIEPASGPPLVFITLPSIFEQMPFGSIVAILFFLALCLAAVSSSISLLEVPVAYFMRVCSWSRRVATIVTGSVMFVLGVFVSLGFGIWSGVTPIGDRNILDSMDYIASNIFLPIGGLVMAIFIGWYFTKEEAFEATDLTTSPLRNVWLVLVRYIAPILIAIIFLNALDII</sequence>
<name>A0A9X3WMA0_9BACI</name>
<dbReference type="InterPro" id="IPR000175">
    <property type="entry name" value="Na/ntran_symport"/>
</dbReference>
<comment type="caution">
    <text evidence="7">The sequence shown here is derived from an EMBL/GenBank/DDBJ whole genome shotgun (WGS) entry which is preliminary data.</text>
</comment>
<feature type="transmembrane region" description="Helical" evidence="6">
    <location>
        <begin position="267"/>
        <end position="286"/>
    </location>
</feature>
<accession>A0A9X3WMA0</accession>
<evidence type="ECO:0000256" key="4">
    <source>
        <dbReference type="ARBA" id="ARBA00022989"/>
    </source>
</evidence>
<feature type="transmembrane region" description="Helical" evidence="6">
    <location>
        <begin position="306"/>
        <end position="329"/>
    </location>
</feature>
<gene>
    <name evidence="7" type="ORF">NC661_10515</name>
</gene>
<dbReference type="InterPro" id="IPR037272">
    <property type="entry name" value="SNS_sf"/>
</dbReference>
<dbReference type="Proteomes" id="UP001145072">
    <property type="component" value="Unassembled WGS sequence"/>
</dbReference>
<feature type="transmembrane region" description="Helical" evidence="6">
    <location>
        <begin position="349"/>
        <end position="369"/>
    </location>
</feature>
<feature type="transmembrane region" description="Helical" evidence="6">
    <location>
        <begin position="153"/>
        <end position="171"/>
    </location>
</feature>
<dbReference type="PROSITE" id="PS50267">
    <property type="entry name" value="NA_NEUROTRAN_SYMP_3"/>
    <property type="match status" value="1"/>
</dbReference>
<feature type="transmembrane region" description="Helical" evidence="6">
    <location>
        <begin position="93"/>
        <end position="123"/>
    </location>
</feature>